<accession>A0A9W8TM16</accession>
<proteinExistence type="inferred from homology"/>
<dbReference type="PRINTS" id="PR00081">
    <property type="entry name" value="GDHRDH"/>
</dbReference>
<organism evidence="4 5">
    <name type="scientific">Xylaria arbuscula</name>
    <dbReference type="NCBI Taxonomy" id="114810"/>
    <lineage>
        <taxon>Eukaryota</taxon>
        <taxon>Fungi</taxon>
        <taxon>Dikarya</taxon>
        <taxon>Ascomycota</taxon>
        <taxon>Pezizomycotina</taxon>
        <taxon>Sordariomycetes</taxon>
        <taxon>Xylariomycetidae</taxon>
        <taxon>Xylariales</taxon>
        <taxon>Xylariaceae</taxon>
        <taxon>Xylaria</taxon>
    </lineage>
</organism>
<dbReference type="InterPro" id="IPR051911">
    <property type="entry name" value="SDR_oxidoreductase"/>
</dbReference>
<evidence type="ECO:0000256" key="3">
    <source>
        <dbReference type="RuleBase" id="RU000363"/>
    </source>
</evidence>
<gene>
    <name evidence="4" type="ORF">NPX13_g4638</name>
</gene>
<evidence type="ECO:0000256" key="1">
    <source>
        <dbReference type="ARBA" id="ARBA00006484"/>
    </source>
</evidence>
<protein>
    <submittedName>
        <fullName evidence="4">Uncharacterized protein</fullName>
    </submittedName>
</protein>
<dbReference type="AlphaFoldDB" id="A0A9W8TM16"/>
<comment type="similarity">
    <text evidence="1 3">Belongs to the short-chain dehydrogenases/reductases (SDR) family.</text>
</comment>
<keyword evidence="2" id="KW-0560">Oxidoreductase</keyword>
<evidence type="ECO:0000313" key="4">
    <source>
        <dbReference type="EMBL" id="KAJ3573602.1"/>
    </source>
</evidence>
<comment type="caution">
    <text evidence="4">The sequence shown here is derived from an EMBL/GenBank/DDBJ whole genome shotgun (WGS) entry which is preliminary data.</text>
</comment>
<dbReference type="InterPro" id="IPR036291">
    <property type="entry name" value="NAD(P)-bd_dom_sf"/>
</dbReference>
<name>A0A9W8TM16_9PEZI</name>
<evidence type="ECO:0000256" key="2">
    <source>
        <dbReference type="ARBA" id="ARBA00023002"/>
    </source>
</evidence>
<dbReference type="Proteomes" id="UP001148614">
    <property type="component" value="Unassembled WGS sequence"/>
</dbReference>
<dbReference type="PRINTS" id="PR00080">
    <property type="entry name" value="SDRFAMILY"/>
</dbReference>
<dbReference type="EMBL" id="JANPWZ010000670">
    <property type="protein sequence ID" value="KAJ3573602.1"/>
    <property type="molecule type" value="Genomic_DNA"/>
</dbReference>
<dbReference type="Pfam" id="PF00106">
    <property type="entry name" value="adh_short"/>
    <property type="match status" value="1"/>
</dbReference>
<dbReference type="InterPro" id="IPR002347">
    <property type="entry name" value="SDR_fam"/>
</dbReference>
<dbReference type="SUPFAM" id="SSF51735">
    <property type="entry name" value="NAD(P)-binding Rossmann-fold domains"/>
    <property type="match status" value="1"/>
</dbReference>
<dbReference type="VEuPathDB" id="FungiDB:F4678DRAFT_414276"/>
<dbReference type="GO" id="GO:0016491">
    <property type="term" value="F:oxidoreductase activity"/>
    <property type="evidence" value="ECO:0007669"/>
    <property type="project" value="UniProtKB-KW"/>
</dbReference>
<dbReference type="PANTHER" id="PTHR43976">
    <property type="entry name" value="SHORT CHAIN DEHYDROGENASE"/>
    <property type="match status" value="1"/>
</dbReference>
<keyword evidence="5" id="KW-1185">Reference proteome</keyword>
<reference evidence="4" key="1">
    <citation type="submission" date="2022-07" db="EMBL/GenBank/DDBJ databases">
        <title>Genome Sequence of Xylaria arbuscula.</title>
        <authorList>
            <person name="Buettner E."/>
        </authorList>
    </citation>
    <scope>NUCLEOTIDE SEQUENCE</scope>
    <source>
        <strain evidence="4">VT107</strain>
    </source>
</reference>
<evidence type="ECO:0000313" key="5">
    <source>
        <dbReference type="Proteomes" id="UP001148614"/>
    </source>
</evidence>
<dbReference type="PANTHER" id="PTHR43976:SF16">
    <property type="entry name" value="SHORT-CHAIN DEHYDROGENASE_REDUCTASE FAMILY PROTEIN"/>
    <property type="match status" value="1"/>
</dbReference>
<dbReference type="Gene3D" id="3.40.50.720">
    <property type="entry name" value="NAD(P)-binding Rossmann-like Domain"/>
    <property type="match status" value="1"/>
</dbReference>
<sequence length="292" mass="31700">MLENVWFIVGASSGFGRAIALEALSRGDKVAAASRDTSKMTDLECAGAMVLELDVTSDEVEVMATMQKVVDSYGRITHCVNAAGYVLEGVIEAASQEEVHRIMSTNIMGTATVTRCALRFLRPQGFGVIANFGSLASWEVGLAYGYYSTTKWAVSGFTESLKLECRPLGIAAVVIEPGFFRTKVLNDGGCHRLLTREQLQSEYAAAGLAAQKEAIIHMDEKQPGDVVKGARVIVDVLTQTGVGSGREIPVRLVLGSDALRGIRDKMKITEMLLKEWEDVIVSTDYDDARREV</sequence>